<dbReference type="EMBL" id="CP012801">
    <property type="protein sequence ID" value="ALJ59553.1"/>
    <property type="molecule type" value="Genomic_DNA"/>
</dbReference>
<evidence type="ECO:0000256" key="3">
    <source>
        <dbReference type="ARBA" id="ARBA00022729"/>
    </source>
</evidence>
<organism evidence="8 12">
    <name type="scientific">Bacteroides cellulosilyticus</name>
    <dbReference type="NCBI Taxonomy" id="246787"/>
    <lineage>
        <taxon>Bacteria</taxon>
        <taxon>Pseudomonadati</taxon>
        <taxon>Bacteroidota</taxon>
        <taxon>Bacteroidia</taxon>
        <taxon>Bacteroidales</taxon>
        <taxon>Bacteroidaceae</taxon>
        <taxon>Bacteroides</taxon>
    </lineage>
</organism>
<dbReference type="PATRIC" id="fig|246787.4.peg.2374"/>
<dbReference type="Proteomes" id="UP000325055">
    <property type="component" value="Unassembled WGS sequence"/>
</dbReference>
<evidence type="ECO:0000313" key="15">
    <source>
        <dbReference type="Proteomes" id="UP000448877"/>
    </source>
</evidence>
<gene>
    <name evidence="8" type="ORF">BcellWH2_02313</name>
    <name evidence="11" type="ORF">DWX97_06070</name>
    <name evidence="10" type="ORF">F2Y81_10870</name>
    <name evidence="9" type="ORF">F2Y86_15500</name>
</gene>
<evidence type="ECO:0000313" key="10">
    <source>
        <dbReference type="EMBL" id="KAA5418930.1"/>
    </source>
</evidence>
<dbReference type="SUPFAM" id="SSF48452">
    <property type="entry name" value="TPR-like"/>
    <property type="match status" value="1"/>
</dbReference>
<evidence type="ECO:0000259" key="7">
    <source>
        <dbReference type="Pfam" id="PF07980"/>
    </source>
</evidence>
<reference evidence="14 15" key="3">
    <citation type="journal article" date="2019" name="Nat. Med.">
        <title>A library of human gut bacterial isolates paired with longitudinal multiomics data enables mechanistic microbiome research.</title>
        <authorList>
            <person name="Poyet M."/>
            <person name="Groussin M."/>
            <person name="Gibbons S.M."/>
            <person name="Avila-Pacheco J."/>
            <person name="Jiang X."/>
            <person name="Kearney S.M."/>
            <person name="Perrotta A.R."/>
            <person name="Berdy B."/>
            <person name="Zhao S."/>
            <person name="Lieberman T.D."/>
            <person name="Swanson P.K."/>
            <person name="Smith M."/>
            <person name="Roesemann S."/>
            <person name="Alexander J.E."/>
            <person name="Rich S.A."/>
            <person name="Livny J."/>
            <person name="Vlamakis H."/>
            <person name="Clish C."/>
            <person name="Bullock K."/>
            <person name="Deik A."/>
            <person name="Scott J."/>
            <person name="Pierce K.A."/>
            <person name="Xavier R.J."/>
            <person name="Alm E.J."/>
        </authorList>
    </citation>
    <scope>NUCLEOTIDE SEQUENCE [LARGE SCALE GENOMIC DNA]</scope>
    <source>
        <strain evidence="10 15">BIOML-A6</strain>
        <strain evidence="9 14">BIOML-A7</strain>
    </source>
</reference>
<dbReference type="Proteomes" id="UP000283341">
    <property type="component" value="Unassembled WGS sequence"/>
</dbReference>
<dbReference type="Pfam" id="PF07980">
    <property type="entry name" value="SusD_RagB"/>
    <property type="match status" value="1"/>
</dbReference>
<dbReference type="KEGG" id="bcel:BcellWH2_02313"/>
<keyword evidence="3 6" id="KW-0732">Signal</keyword>
<dbReference type="InterPro" id="IPR012944">
    <property type="entry name" value="SusD_RagB_dom"/>
</dbReference>
<comment type="subcellular location">
    <subcellularLocation>
        <location evidence="1">Cell outer membrane</location>
    </subcellularLocation>
</comment>
<evidence type="ECO:0000313" key="11">
    <source>
        <dbReference type="EMBL" id="RGS38546.1"/>
    </source>
</evidence>
<dbReference type="EMBL" id="VVYW01000012">
    <property type="protein sequence ID" value="KAA5407570.1"/>
    <property type="molecule type" value="Genomic_DNA"/>
</dbReference>
<evidence type="ECO:0000256" key="5">
    <source>
        <dbReference type="ARBA" id="ARBA00023237"/>
    </source>
</evidence>
<evidence type="ECO:0000313" key="9">
    <source>
        <dbReference type="EMBL" id="KAA5407570.1"/>
    </source>
</evidence>
<comment type="similarity">
    <text evidence="2">Belongs to the SusD family.</text>
</comment>
<dbReference type="AlphaFoldDB" id="A0A0P0GHS2"/>
<dbReference type="InterPro" id="IPR011990">
    <property type="entry name" value="TPR-like_helical_dom_sf"/>
</dbReference>
<dbReference type="Proteomes" id="UP000448877">
    <property type="component" value="Unassembled WGS sequence"/>
</dbReference>
<feature type="signal peptide" evidence="6">
    <location>
        <begin position="1"/>
        <end position="18"/>
    </location>
</feature>
<dbReference type="RefSeq" id="WP_007210791.1">
    <property type="nucleotide sequence ID" value="NZ_CAXUGF010000001.1"/>
</dbReference>
<dbReference type="EMBL" id="VVYV01000015">
    <property type="protein sequence ID" value="KAA5418930.1"/>
    <property type="molecule type" value="Genomic_DNA"/>
</dbReference>
<evidence type="ECO:0000256" key="6">
    <source>
        <dbReference type="SAM" id="SignalP"/>
    </source>
</evidence>
<dbReference type="EMBL" id="QRVJ01000003">
    <property type="protein sequence ID" value="RGS38546.1"/>
    <property type="molecule type" value="Genomic_DNA"/>
</dbReference>
<accession>A0A0P0GHS2</accession>
<evidence type="ECO:0000256" key="2">
    <source>
        <dbReference type="ARBA" id="ARBA00006275"/>
    </source>
</evidence>
<sequence>MNKYIKMAFASACCVLFAQCSDFLETSSPSNTDDEFVTSSPAETLKTLSRAYALYRESCNGAYDWNDHYRSDIEYFPENNTSNNINAKLVPEQIPCDHMKGSFNALYNVISYAGKTADLIAAKTAYQDDIAAGRTSDWTHLKGEAEALRALCYFDLIKHCGDVPYGYENNYVDDYGLTSRFDIYDALIEKLKAAEPYMYKVGEGGLNGERITRTFVDGLIGKMALYAGGYQTIRTDMPELYGSVQFETLSTDAKRKCAYARRSDYKNYYTIAEDYLQKALSTNAGTTKLVTTDERSYANNPFQRHFQYGMDLLMSPEAIFEIGCVQNQATSRMYCYDFGRGSNGGNNTAPNKVFAGIRMVPSFYYGGYDNADKRRDVSAVVTGLDGKGNELAFTFKAGAKIDGGICLNKWDICRQNPYFVGPQMGAGFNIPIMRVADVILMLAEVKAGLDADTEAIGLVNQIRERAFGDDLHNISGLSGEALKEAILMERKFELFGEGHTSYDLVRSGKFSQKAMEVRNEMSTLAENLKTKGYHEFENGNILPAYIWTKQVAGAKLTYDCTDENDPVLFPGWRGVLDFAELGLSVNGTNHNTAIKGLFEYIAPDSETAAELEAEGYVKTEWGSTLAANIDIYLSNILPGITSEESVPCYYWPIPYETISQSKGKVTNGYGLPQQ</sequence>
<evidence type="ECO:0000313" key="8">
    <source>
        <dbReference type="EMBL" id="ALJ59553.1"/>
    </source>
</evidence>
<evidence type="ECO:0000313" key="12">
    <source>
        <dbReference type="Proteomes" id="UP000061809"/>
    </source>
</evidence>
<reference evidence="8 12" key="1">
    <citation type="journal article" date="2015" name="Science">
        <title>Genetic determinants of in vivo fitness and diet responsiveness in multiple human gut Bacteroides.</title>
        <authorList>
            <person name="Wu M."/>
            <person name="McNulty N.P."/>
            <person name="Rodionov D.A."/>
            <person name="Khoroshkin M.S."/>
            <person name="Griffin N.W."/>
            <person name="Cheng J."/>
            <person name="Latreille P."/>
            <person name="Kerstetter R.A."/>
            <person name="Terrapon N."/>
            <person name="Henrissat B."/>
            <person name="Osterman A.L."/>
            <person name="Gordon J.I."/>
        </authorList>
    </citation>
    <scope>NUCLEOTIDE SEQUENCE [LARGE SCALE GENOMIC DNA]</scope>
    <source>
        <strain evidence="8 12">WH2</strain>
    </source>
</reference>
<reference evidence="11 13" key="2">
    <citation type="submission" date="2018-08" db="EMBL/GenBank/DDBJ databases">
        <title>A genome reference for cultivated species of the human gut microbiota.</title>
        <authorList>
            <person name="Zou Y."/>
            <person name="Xue W."/>
            <person name="Luo G."/>
        </authorList>
    </citation>
    <scope>NUCLEOTIDE SEQUENCE [LARGE SCALE GENOMIC DNA]</scope>
    <source>
        <strain evidence="11 13">AF22-3AC</strain>
    </source>
</reference>
<dbReference type="Proteomes" id="UP000061809">
    <property type="component" value="Chromosome"/>
</dbReference>
<feature type="chain" id="PRO_5041523336" evidence="6">
    <location>
        <begin position="19"/>
        <end position="674"/>
    </location>
</feature>
<name>A0A0P0GHS2_9BACE</name>
<evidence type="ECO:0000313" key="14">
    <source>
        <dbReference type="Proteomes" id="UP000325055"/>
    </source>
</evidence>
<evidence type="ECO:0000313" key="13">
    <source>
        <dbReference type="Proteomes" id="UP000283341"/>
    </source>
</evidence>
<keyword evidence="5" id="KW-0998">Cell outer membrane</keyword>
<feature type="domain" description="RagB/SusD" evidence="7">
    <location>
        <begin position="425"/>
        <end position="663"/>
    </location>
</feature>
<dbReference type="Gene3D" id="1.25.40.390">
    <property type="match status" value="1"/>
</dbReference>
<keyword evidence="4" id="KW-0472">Membrane</keyword>
<evidence type="ECO:0000256" key="4">
    <source>
        <dbReference type="ARBA" id="ARBA00023136"/>
    </source>
</evidence>
<protein>
    <submittedName>
        <fullName evidence="9">RagB/SusD family nutrient uptake outer membrane protein</fullName>
    </submittedName>
    <submittedName>
        <fullName evidence="8">SusD family protein</fullName>
    </submittedName>
</protein>
<evidence type="ECO:0000256" key="1">
    <source>
        <dbReference type="ARBA" id="ARBA00004442"/>
    </source>
</evidence>
<proteinExistence type="inferred from homology"/>
<dbReference type="GO" id="GO:0009279">
    <property type="term" value="C:cell outer membrane"/>
    <property type="evidence" value="ECO:0007669"/>
    <property type="project" value="UniProtKB-SubCell"/>
</dbReference>